<name>A0A0C3B8Q9_PILCF</name>
<sequence length="296" mass="33588">MEKSPEPQLYLEQIENLNACHPDWPFALVRLGKAYLLLEDLHGALETFEKASSLLSPVKDEIFAQYVNGLRAFITDLEAEEDAEWAEPSDGVIISPWAPLKDIGQYKFSDARYIRLLCIETNEIENVFALSGESLPRLVNTGFYAGAIDGVKAEGIQEPQKIISILGDLQEKHKIAMKSSRIGSYYDGENTIFYLTHPGVYRKRLITTSLTPEDVVQYTHQSKVPSEMNLFMGMMRKCFEEKHISPFVVAPWTHAAFARWRFECHYWPGLLRREGCLIKAMSAKFGAWSSLLTDAS</sequence>
<dbReference type="Proteomes" id="UP000054166">
    <property type="component" value="Unassembled WGS sequence"/>
</dbReference>
<dbReference type="InterPro" id="IPR011990">
    <property type="entry name" value="TPR-like_helical_dom_sf"/>
</dbReference>
<dbReference type="EMBL" id="KN832993">
    <property type="protein sequence ID" value="KIM82663.1"/>
    <property type="molecule type" value="Genomic_DNA"/>
</dbReference>
<gene>
    <name evidence="1" type="ORF">PILCRDRAFT_7585</name>
</gene>
<keyword evidence="2" id="KW-1185">Reference proteome</keyword>
<evidence type="ECO:0008006" key="3">
    <source>
        <dbReference type="Google" id="ProtNLM"/>
    </source>
</evidence>
<reference evidence="2" key="2">
    <citation type="submission" date="2015-01" db="EMBL/GenBank/DDBJ databases">
        <title>Evolutionary Origins and Diversification of the Mycorrhizal Mutualists.</title>
        <authorList>
            <consortium name="DOE Joint Genome Institute"/>
            <consortium name="Mycorrhizal Genomics Consortium"/>
            <person name="Kohler A."/>
            <person name="Kuo A."/>
            <person name="Nagy L.G."/>
            <person name="Floudas D."/>
            <person name="Copeland A."/>
            <person name="Barry K.W."/>
            <person name="Cichocki N."/>
            <person name="Veneault-Fourrey C."/>
            <person name="LaButti K."/>
            <person name="Lindquist E.A."/>
            <person name="Lipzen A."/>
            <person name="Lundell T."/>
            <person name="Morin E."/>
            <person name="Murat C."/>
            <person name="Riley R."/>
            <person name="Ohm R."/>
            <person name="Sun H."/>
            <person name="Tunlid A."/>
            <person name="Henrissat B."/>
            <person name="Grigoriev I.V."/>
            <person name="Hibbett D.S."/>
            <person name="Martin F."/>
        </authorList>
    </citation>
    <scope>NUCLEOTIDE SEQUENCE [LARGE SCALE GENOMIC DNA]</scope>
    <source>
        <strain evidence="2">F 1598</strain>
    </source>
</reference>
<reference evidence="1 2" key="1">
    <citation type="submission" date="2014-04" db="EMBL/GenBank/DDBJ databases">
        <authorList>
            <consortium name="DOE Joint Genome Institute"/>
            <person name="Kuo A."/>
            <person name="Tarkka M."/>
            <person name="Buscot F."/>
            <person name="Kohler A."/>
            <person name="Nagy L.G."/>
            <person name="Floudas D."/>
            <person name="Copeland A."/>
            <person name="Barry K.W."/>
            <person name="Cichocki N."/>
            <person name="Veneault-Fourrey C."/>
            <person name="LaButti K."/>
            <person name="Lindquist E.A."/>
            <person name="Lipzen A."/>
            <person name="Lundell T."/>
            <person name="Morin E."/>
            <person name="Murat C."/>
            <person name="Sun H."/>
            <person name="Tunlid A."/>
            <person name="Henrissat B."/>
            <person name="Grigoriev I.V."/>
            <person name="Hibbett D.S."/>
            <person name="Martin F."/>
            <person name="Nordberg H.P."/>
            <person name="Cantor M.N."/>
            <person name="Hua S.X."/>
        </authorList>
    </citation>
    <scope>NUCLEOTIDE SEQUENCE [LARGE SCALE GENOMIC DNA]</scope>
    <source>
        <strain evidence="1 2">F 1598</strain>
    </source>
</reference>
<dbReference type="OrthoDB" id="439046at2759"/>
<organism evidence="1 2">
    <name type="scientific">Piloderma croceum (strain F 1598)</name>
    <dbReference type="NCBI Taxonomy" id="765440"/>
    <lineage>
        <taxon>Eukaryota</taxon>
        <taxon>Fungi</taxon>
        <taxon>Dikarya</taxon>
        <taxon>Basidiomycota</taxon>
        <taxon>Agaricomycotina</taxon>
        <taxon>Agaricomycetes</taxon>
        <taxon>Agaricomycetidae</taxon>
        <taxon>Atheliales</taxon>
        <taxon>Atheliaceae</taxon>
        <taxon>Piloderma</taxon>
    </lineage>
</organism>
<protein>
    <recommendedName>
        <fullName evidence="3">Tetratricopeptide repeat protein</fullName>
    </recommendedName>
</protein>
<dbReference type="SUPFAM" id="SSF48452">
    <property type="entry name" value="TPR-like"/>
    <property type="match status" value="1"/>
</dbReference>
<evidence type="ECO:0000313" key="2">
    <source>
        <dbReference type="Proteomes" id="UP000054166"/>
    </source>
</evidence>
<dbReference type="HOGENOM" id="CLU_940451_0_0_1"/>
<evidence type="ECO:0000313" key="1">
    <source>
        <dbReference type="EMBL" id="KIM82663.1"/>
    </source>
</evidence>
<dbReference type="AlphaFoldDB" id="A0A0C3B8Q9"/>
<accession>A0A0C3B8Q9</accession>
<dbReference type="InParanoid" id="A0A0C3B8Q9"/>
<dbReference type="Gene3D" id="1.10.3290.10">
    <property type="entry name" value="Fido-like domain"/>
    <property type="match status" value="1"/>
</dbReference>
<proteinExistence type="predicted"/>
<dbReference type="InterPro" id="IPR036597">
    <property type="entry name" value="Fido-like_dom_sf"/>
</dbReference>